<dbReference type="PROSITE" id="PS50893">
    <property type="entry name" value="ABC_TRANSPORTER_2"/>
    <property type="match status" value="1"/>
</dbReference>
<dbReference type="InterPro" id="IPR017871">
    <property type="entry name" value="ABC_transporter-like_CS"/>
</dbReference>
<keyword evidence="5" id="KW-0046">Antibiotic resistance</keyword>
<dbReference type="EMBL" id="MQVR01000035">
    <property type="protein sequence ID" value="OKL53904.1"/>
    <property type="molecule type" value="Genomic_DNA"/>
</dbReference>
<dbReference type="Proteomes" id="UP000185628">
    <property type="component" value="Unassembled WGS sequence"/>
</dbReference>
<dbReference type="SUPFAM" id="SSF52540">
    <property type="entry name" value="P-loop containing nucleoside triphosphate hydrolases"/>
    <property type="match status" value="1"/>
</dbReference>
<dbReference type="PANTHER" id="PTHR42711:SF17">
    <property type="entry name" value="ABC TRANSPORTER ATP-BINDING PROTEIN"/>
    <property type="match status" value="1"/>
</dbReference>
<comment type="caution">
    <text evidence="7">The sequence shown here is derived from an EMBL/GenBank/DDBJ whole genome shotgun (WGS) entry which is preliminary data.</text>
</comment>
<dbReference type="PANTHER" id="PTHR42711">
    <property type="entry name" value="ABC TRANSPORTER ATP-BINDING PROTEIN"/>
    <property type="match status" value="1"/>
</dbReference>
<evidence type="ECO:0000256" key="1">
    <source>
        <dbReference type="ARBA" id="ARBA00004202"/>
    </source>
</evidence>
<dbReference type="InterPro" id="IPR027417">
    <property type="entry name" value="P-loop_NTPase"/>
</dbReference>
<dbReference type="GO" id="GO:0005886">
    <property type="term" value="C:plasma membrane"/>
    <property type="evidence" value="ECO:0007669"/>
    <property type="project" value="UniProtKB-SubCell"/>
</dbReference>
<evidence type="ECO:0000313" key="7">
    <source>
        <dbReference type="EMBL" id="OKL53904.1"/>
    </source>
</evidence>
<dbReference type="InterPro" id="IPR003439">
    <property type="entry name" value="ABC_transporter-like_ATP-bd"/>
</dbReference>
<name>A0A1Q5Q221_9ACTO</name>
<organism evidence="7 8">
    <name type="scientific">Bowdeniella nasicola</name>
    <dbReference type="NCBI Taxonomy" id="208480"/>
    <lineage>
        <taxon>Bacteria</taxon>
        <taxon>Bacillati</taxon>
        <taxon>Actinomycetota</taxon>
        <taxon>Actinomycetes</taxon>
        <taxon>Actinomycetales</taxon>
        <taxon>Actinomycetaceae</taxon>
        <taxon>Bowdeniella</taxon>
    </lineage>
</organism>
<gene>
    <name evidence="7" type="ORF">BSZ39_06970</name>
</gene>
<comment type="subcellular location">
    <subcellularLocation>
        <location evidence="1">Cell membrane</location>
        <topology evidence="1">Peripheral membrane protein</topology>
    </subcellularLocation>
</comment>
<evidence type="ECO:0000313" key="8">
    <source>
        <dbReference type="Proteomes" id="UP000185628"/>
    </source>
</evidence>
<dbReference type="Pfam" id="PF00005">
    <property type="entry name" value="ABC_tran"/>
    <property type="match status" value="1"/>
</dbReference>
<reference evidence="8" key="1">
    <citation type="submission" date="2016-12" db="EMBL/GenBank/DDBJ databases">
        <authorList>
            <person name="Meng X."/>
        </authorList>
    </citation>
    <scope>NUCLEOTIDE SEQUENCE [LARGE SCALE GENOMIC DNA]</scope>
    <source>
        <strain evidence="8">DSM 19116</strain>
    </source>
</reference>
<evidence type="ECO:0000256" key="2">
    <source>
        <dbReference type="ARBA" id="ARBA00022448"/>
    </source>
</evidence>
<feature type="domain" description="ABC transporter" evidence="6">
    <location>
        <begin position="1"/>
        <end position="212"/>
    </location>
</feature>
<dbReference type="GO" id="GO:0005524">
    <property type="term" value="F:ATP binding"/>
    <property type="evidence" value="ECO:0007669"/>
    <property type="project" value="UniProtKB-KW"/>
</dbReference>
<dbReference type="Gene3D" id="3.40.50.300">
    <property type="entry name" value="P-loop containing nucleotide triphosphate hydrolases"/>
    <property type="match status" value="1"/>
</dbReference>
<evidence type="ECO:0000256" key="4">
    <source>
        <dbReference type="ARBA" id="ARBA00022840"/>
    </source>
</evidence>
<dbReference type="AlphaFoldDB" id="A0A1Q5Q221"/>
<dbReference type="InterPro" id="IPR003593">
    <property type="entry name" value="AAA+_ATPase"/>
</dbReference>
<dbReference type="InterPro" id="IPR050763">
    <property type="entry name" value="ABC_transporter_ATP-binding"/>
</dbReference>
<dbReference type="CDD" id="cd03230">
    <property type="entry name" value="ABC_DR_subfamily_A"/>
    <property type="match status" value="1"/>
</dbReference>
<keyword evidence="8" id="KW-1185">Reference proteome</keyword>
<keyword evidence="2" id="KW-0813">Transport</keyword>
<dbReference type="SMART" id="SM00382">
    <property type="entry name" value="AAA"/>
    <property type="match status" value="1"/>
</dbReference>
<evidence type="ECO:0000256" key="5">
    <source>
        <dbReference type="ARBA" id="ARBA00023251"/>
    </source>
</evidence>
<dbReference type="GO" id="GO:0046677">
    <property type="term" value="P:response to antibiotic"/>
    <property type="evidence" value="ECO:0007669"/>
    <property type="project" value="UniProtKB-KW"/>
</dbReference>
<sequence length="282" mass="29936">MRAVDDVSFEIASGSTTAILGPNGAGKTTTIEMLLGLQIPTAGSIEVLGGNPNDRAIRLQVGAMLQDTDAPTSLTVREIVDLVGHYYPKPLPVDEAIELADLTSHRNKLVGQLSGGQRQRLSFAIAIVGDPKLLYLDEPTAALDVMARRRFWDGLAAYTERGATVVFSSHNLAEVEAQAERVIMLSNGRIVADASPAELAARGARMVVEFATPLPASSYKNLAGVIAAVPEGEGVRLAARDADESVVDLVRSGLPFAHLTVVRASLEDTFVHLATTEEKVLS</sequence>
<keyword evidence="3" id="KW-0547">Nucleotide-binding</keyword>
<dbReference type="GO" id="GO:0016887">
    <property type="term" value="F:ATP hydrolysis activity"/>
    <property type="evidence" value="ECO:0007669"/>
    <property type="project" value="InterPro"/>
</dbReference>
<dbReference type="PROSITE" id="PS00211">
    <property type="entry name" value="ABC_TRANSPORTER_1"/>
    <property type="match status" value="1"/>
</dbReference>
<protein>
    <recommendedName>
        <fullName evidence="6">ABC transporter domain-containing protein</fullName>
    </recommendedName>
</protein>
<accession>A0A1Q5Q221</accession>
<evidence type="ECO:0000256" key="3">
    <source>
        <dbReference type="ARBA" id="ARBA00022741"/>
    </source>
</evidence>
<proteinExistence type="predicted"/>
<evidence type="ECO:0000259" key="6">
    <source>
        <dbReference type="PROSITE" id="PS50893"/>
    </source>
</evidence>
<keyword evidence="4" id="KW-0067">ATP-binding</keyword>